<dbReference type="GO" id="GO:0046872">
    <property type="term" value="F:metal ion binding"/>
    <property type="evidence" value="ECO:0007669"/>
    <property type="project" value="UniProtKB-KW"/>
</dbReference>
<dbReference type="InterPro" id="IPR006035">
    <property type="entry name" value="Ureohydrolase"/>
</dbReference>
<name>A0A6J6C0U6_9ZZZZ</name>
<evidence type="ECO:0000256" key="2">
    <source>
        <dbReference type="ARBA" id="ARBA00022801"/>
    </source>
</evidence>
<dbReference type="SUPFAM" id="SSF52768">
    <property type="entry name" value="Arginase/deacetylase"/>
    <property type="match status" value="1"/>
</dbReference>
<proteinExistence type="predicted"/>
<dbReference type="PANTHER" id="PTHR11358:SF35">
    <property type="entry name" value="FORMIMIDOYLGLUTAMASE"/>
    <property type="match status" value="1"/>
</dbReference>
<keyword evidence="1" id="KW-0479">Metal-binding</keyword>
<dbReference type="InterPro" id="IPR023696">
    <property type="entry name" value="Ureohydrolase_dom_sf"/>
</dbReference>
<dbReference type="Pfam" id="PF00491">
    <property type="entry name" value="Arginase"/>
    <property type="match status" value="1"/>
</dbReference>
<dbReference type="AlphaFoldDB" id="A0A6J6C0U6"/>
<keyword evidence="2" id="KW-0378">Hydrolase</keyword>
<dbReference type="GO" id="GO:0008783">
    <property type="term" value="F:agmatinase activity"/>
    <property type="evidence" value="ECO:0007669"/>
    <property type="project" value="TreeGrafter"/>
</dbReference>
<organism evidence="4">
    <name type="scientific">freshwater metagenome</name>
    <dbReference type="NCBI Taxonomy" id="449393"/>
    <lineage>
        <taxon>unclassified sequences</taxon>
        <taxon>metagenomes</taxon>
        <taxon>ecological metagenomes</taxon>
    </lineage>
</organism>
<dbReference type="PIRSF" id="PIRSF036979">
    <property type="entry name" value="Arginase"/>
    <property type="match status" value="1"/>
</dbReference>
<dbReference type="PROSITE" id="PS51409">
    <property type="entry name" value="ARGINASE_2"/>
    <property type="match status" value="1"/>
</dbReference>
<keyword evidence="3" id="KW-0464">Manganese</keyword>
<protein>
    <submittedName>
        <fullName evidence="4">Unannotated protein</fullName>
    </submittedName>
</protein>
<dbReference type="Gene3D" id="3.40.800.10">
    <property type="entry name" value="Ureohydrolase domain"/>
    <property type="match status" value="1"/>
</dbReference>
<reference evidence="4" key="1">
    <citation type="submission" date="2020-05" db="EMBL/GenBank/DDBJ databases">
        <authorList>
            <person name="Chiriac C."/>
            <person name="Salcher M."/>
            <person name="Ghai R."/>
            <person name="Kavagutti S V."/>
        </authorList>
    </citation>
    <scope>NUCLEOTIDE SEQUENCE</scope>
</reference>
<sequence>MADDPKWPRAASLISHEISDIAIIDIPAFKTAISKTGADKTPKAIREALKGYSTFSYTTKSDLGKLSIEDLGEIENPDDNEEKTIEKLKALHKKLVIALGGDNSITYAATLGLVGKDLATARLITLDAHHDLRDGVSNGSPIRRLIDAGFNPANIYQLGINDFSNSPEYAIYAKSIGVNVISRSEIAEIGIEKACKKALKGAEGKIFVDIDVDVCDRSVVPGCPASAPGGLSAFELRQAVRILASHKSVRGIDITEIDATSDSADQRTIKLGALLILEILAGYQMR</sequence>
<evidence type="ECO:0000256" key="1">
    <source>
        <dbReference type="ARBA" id="ARBA00022723"/>
    </source>
</evidence>
<evidence type="ECO:0000256" key="3">
    <source>
        <dbReference type="ARBA" id="ARBA00023211"/>
    </source>
</evidence>
<gene>
    <name evidence="4" type="ORF">UFOPK1503_00478</name>
</gene>
<evidence type="ECO:0000313" key="4">
    <source>
        <dbReference type="EMBL" id="CAB4544149.1"/>
    </source>
</evidence>
<accession>A0A6J6C0U6</accession>
<dbReference type="EMBL" id="CAEZST010000006">
    <property type="protein sequence ID" value="CAB4544149.1"/>
    <property type="molecule type" value="Genomic_DNA"/>
</dbReference>
<dbReference type="GO" id="GO:0033389">
    <property type="term" value="P:putrescine biosynthetic process from arginine, via agmatine"/>
    <property type="evidence" value="ECO:0007669"/>
    <property type="project" value="TreeGrafter"/>
</dbReference>
<dbReference type="PANTHER" id="PTHR11358">
    <property type="entry name" value="ARGINASE/AGMATINASE"/>
    <property type="match status" value="1"/>
</dbReference>